<dbReference type="RefSeq" id="WP_054408594.1">
    <property type="nucleotide sequence ID" value="NZ_FOYA01000009.1"/>
</dbReference>
<organism evidence="1 2">
    <name type="scientific">Flavobacterium akiainvivens</name>
    <dbReference type="NCBI Taxonomy" id="1202724"/>
    <lineage>
        <taxon>Bacteria</taxon>
        <taxon>Pseudomonadati</taxon>
        <taxon>Bacteroidota</taxon>
        <taxon>Flavobacteriia</taxon>
        <taxon>Flavobacteriales</taxon>
        <taxon>Flavobacteriaceae</taxon>
        <taxon>Flavobacterium</taxon>
    </lineage>
</organism>
<reference evidence="1 2" key="1">
    <citation type="submission" date="2015-08" db="EMBL/GenBank/DDBJ databases">
        <title>Whole genome sequence of Flavobacterium akiainvivens IK-1T, from decaying Wikstroemia oahuensis, an endemic Hawaiian shrub.</title>
        <authorList>
            <person name="Wan X."/>
            <person name="Hou S."/>
            <person name="Saito J."/>
            <person name="Donachie S."/>
        </authorList>
    </citation>
    <scope>NUCLEOTIDE SEQUENCE [LARGE SCALE GENOMIC DNA]</scope>
    <source>
        <strain evidence="1 2">IK-1</strain>
    </source>
</reference>
<keyword evidence="2" id="KW-1185">Reference proteome</keyword>
<sequence>MLFGYDIFLERKYVVDLTLKPERTLSLEDLKAKIIGTIKEQEIFWRGGNNITSLYACINKSTSVTGLFNQLSSIFNAK</sequence>
<evidence type="ECO:0000313" key="2">
    <source>
        <dbReference type="Proteomes" id="UP000037755"/>
    </source>
</evidence>
<dbReference type="EMBL" id="LIYD01000005">
    <property type="protein sequence ID" value="KOS06966.1"/>
    <property type="molecule type" value="Genomic_DNA"/>
</dbReference>
<proteinExistence type="predicted"/>
<dbReference type="AlphaFoldDB" id="A0A0M9VIQ4"/>
<dbReference type="Proteomes" id="UP000037755">
    <property type="component" value="Unassembled WGS sequence"/>
</dbReference>
<name>A0A0M9VIQ4_9FLAO</name>
<evidence type="ECO:0000313" key="1">
    <source>
        <dbReference type="EMBL" id="KOS06966.1"/>
    </source>
</evidence>
<accession>A0A0M9VIQ4</accession>
<protein>
    <submittedName>
        <fullName evidence="1">Uncharacterized protein</fullName>
    </submittedName>
</protein>
<dbReference type="PATRIC" id="fig|1202724.3.peg.2835"/>
<gene>
    <name evidence="1" type="ORF">AM493_13690</name>
</gene>
<comment type="caution">
    <text evidence="1">The sequence shown here is derived from an EMBL/GenBank/DDBJ whole genome shotgun (WGS) entry which is preliminary data.</text>
</comment>